<evidence type="ECO:0000256" key="8">
    <source>
        <dbReference type="ARBA" id="ARBA00022692"/>
    </source>
</evidence>
<sequence>MSQFLSQLSATFRRFFATPVSSLLNVLVIGIALSLPTGLYVLLQNAQGVIERFAAAPQLSVFLTVDTKADEVGQLRKRLEQHPAIASIEYVSRAQALEQLKQGSGLGDVIGGLENNPLPDTFIVHPKTSSVQALETLRDELKGWKKLERVQLDSDWARRLEALLDFARTALLLLAALLALSLVAITFNTIRLQILTRRDEIEVSKLIGASSGFIRRPFLQFGLLQGLLGGCAAWGIIGGALMLLNLSLADLAKLYDSSFILSHLSLADGCTLLAFSAFLGWLGAWMSVTQHLRKIEPR</sequence>
<evidence type="ECO:0000256" key="3">
    <source>
        <dbReference type="ARBA" id="ARBA00011160"/>
    </source>
</evidence>
<evidence type="ECO:0000256" key="6">
    <source>
        <dbReference type="ARBA" id="ARBA00022519"/>
    </source>
</evidence>
<evidence type="ECO:0000313" key="16">
    <source>
        <dbReference type="EMBL" id="BBE50157.1"/>
    </source>
</evidence>
<keyword evidence="10 12" id="KW-0472">Membrane</keyword>
<name>A0A2Z6G9J5_9PROT</name>
<dbReference type="GO" id="GO:0005886">
    <property type="term" value="C:plasma membrane"/>
    <property type="evidence" value="ECO:0007669"/>
    <property type="project" value="UniProtKB-SubCell"/>
</dbReference>
<comment type="subcellular location">
    <subcellularLocation>
        <location evidence="1">Cell inner membrane</location>
        <topology evidence="1">Multi-pass membrane protein</topology>
    </subcellularLocation>
</comment>
<dbReference type="OrthoDB" id="9813411at2"/>
<organism evidence="16 17">
    <name type="scientific">Ferriphaselus amnicola</name>
    <dbReference type="NCBI Taxonomy" id="1188319"/>
    <lineage>
        <taxon>Bacteria</taxon>
        <taxon>Pseudomonadati</taxon>
        <taxon>Pseudomonadota</taxon>
        <taxon>Betaproteobacteria</taxon>
        <taxon>Nitrosomonadales</taxon>
        <taxon>Gallionellaceae</taxon>
        <taxon>Ferriphaselus</taxon>
    </lineage>
</organism>
<keyword evidence="6 12" id="KW-0997">Cell inner membrane</keyword>
<keyword evidence="11 12" id="KW-0131">Cell cycle</keyword>
<proteinExistence type="inferred from homology"/>
<gene>
    <name evidence="16" type="ORF">OYT1_ch0590</name>
</gene>
<dbReference type="PANTHER" id="PTHR47755">
    <property type="entry name" value="CELL DIVISION PROTEIN FTSX"/>
    <property type="match status" value="1"/>
</dbReference>
<evidence type="ECO:0000259" key="14">
    <source>
        <dbReference type="Pfam" id="PF02687"/>
    </source>
</evidence>
<dbReference type="NCBIfam" id="TIGR00439">
    <property type="entry name" value="FtsX_Gneg"/>
    <property type="match status" value="1"/>
</dbReference>
<comment type="function">
    <text evidence="12">Part of the ABC transporter FtsEX involved in cellular division.</text>
</comment>
<dbReference type="KEGG" id="fam:OYT1_ch0590"/>
<dbReference type="STRING" id="1188319.OYT1_00162"/>
<dbReference type="AlphaFoldDB" id="A0A2Z6G9J5"/>
<dbReference type="Gene3D" id="3.30.70.3040">
    <property type="match status" value="1"/>
</dbReference>
<evidence type="ECO:0000256" key="12">
    <source>
        <dbReference type="PIRNR" id="PIRNR003097"/>
    </source>
</evidence>
<dbReference type="PANTHER" id="PTHR47755:SF1">
    <property type="entry name" value="CELL DIVISION PROTEIN FTSX"/>
    <property type="match status" value="1"/>
</dbReference>
<comment type="subunit">
    <text evidence="3">Forms a membrane-associated complex with FtsE.</text>
</comment>
<accession>A0A2Z6G9J5</accession>
<evidence type="ECO:0000313" key="17">
    <source>
        <dbReference type="Proteomes" id="UP000033070"/>
    </source>
</evidence>
<dbReference type="InterPro" id="IPR047590">
    <property type="entry name" value="FtsX_proteobact-type"/>
</dbReference>
<feature type="transmembrane region" description="Helical" evidence="13">
    <location>
        <begin position="264"/>
        <end position="288"/>
    </location>
</feature>
<keyword evidence="5 12" id="KW-1003">Cell membrane</keyword>
<evidence type="ECO:0000256" key="5">
    <source>
        <dbReference type="ARBA" id="ARBA00022475"/>
    </source>
</evidence>
<dbReference type="InterPro" id="IPR003838">
    <property type="entry name" value="ABC3_permease_C"/>
</dbReference>
<dbReference type="InterPro" id="IPR004513">
    <property type="entry name" value="FtsX"/>
</dbReference>
<feature type="domain" description="ABC3 transporter permease C-terminal" evidence="14">
    <location>
        <begin position="173"/>
        <end position="285"/>
    </location>
</feature>
<evidence type="ECO:0000256" key="10">
    <source>
        <dbReference type="ARBA" id="ARBA00023136"/>
    </source>
</evidence>
<evidence type="ECO:0000256" key="13">
    <source>
        <dbReference type="SAM" id="Phobius"/>
    </source>
</evidence>
<feature type="transmembrane region" description="Helical" evidence="13">
    <location>
        <begin position="221"/>
        <end position="244"/>
    </location>
</feature>
<evidence type="ECO:0000256" key="11">
    <source>
        <dbReference type="ARBA" id="ARBA00023306"/>
    </source>
</evidence>
<feature type="domain" description="FtsX extracellular" evidence="15">
    <location>
        <begin position="58"/>
        <end position="150"/>
    </location>
</feature>
<dbReference type="PIRSF" id="PIRSF003097">
    <property type="entry name" value="FtsX"/>
    <property type="match status" value="1"/>
</dbReference>
<keyword evidence="17" id="KW-1185">Reference proteome</keyword>
<evidence type="ECO:0000256" key="1">
    <source>
        <dbReference type="ARBA" id="ARBA00004429"/>
    </source>
</evidence>
<dbReference type="Pfam" id="PF18075">
    <property type="entry name" value="FtsX_ECD"/>
    <property type="match status" value="1"/>
</dbReference>
<reference evidence="16 17" key="1">
    <citation type="submission" date="2018-06" db="EMBL/GenBank/DDBJ databases">
        <title>OYT1 Genome Sequencing.</title>
        <authorList>
            <person name="Kato S."/>
            <person name="Itoh T."/>
            <person name="Ohkuma M."/>
        </authorList>
    </citation>
    <scope>NUCLEOTIDE SEQUENCE [LARGE SCALE GENOMIC DNA]</scope>
    <source>
        <strain evidence="16 17">OYT1</strain>
    </source>
</reference>
<protein>
    <recommendedName>
        <fullName evidence="4 12">Cell division protein FtsX</fullName>
    </recommendedName>
</protein>
<dbReference type="GO" id="GO:0032153">
    <property type="term" value="C:cell division site"/>
    <property type="evidence" value="ECO:0007669"/>
    <property type="project" value="TreeGrafter"/>
</dbReference>
<keyword evidence="7 12" id="KW-0132">Cell division</keyword>
<dbReference type="InterPro" id="IPR040690">
    <property type="entry name" value="FtsX_ECD"/>
</dbReference>
<feature type="transmembrane region" description="Helical" evidence="13">
    <location>
        <begin position="20"/>
        <end position="43"/>
    </location>
</feature>
<dbReference type="RefSeq" id="WP_062625430.1">
    <property type="nucleotide sequence ID" value="NZ_AP018738.1"/>
</dbReference>
<evidence type="ECO:0000256" key="4">
    <source>
        <dbReference type="ARBA" id="ARBA00021907"/>
    </source>
</evidence>
<dbReference type="Pfam" id="PF02687">
    <property type="entry name" value="FtsX"/>
    <property type="match status" value="1"/>
</dbReference>
<feature type="transmembrane region" description="Helical" evidence="13">
    <location>
        <begin position="170"/>
        <end position="190"/>
    </location>
</feature>
<evidence type="ECO:0000256" key="9">
    <source>
        <dbReference type="ARBA" id="ARBA00022989"/>
    </source>
</evidence>
<evidence type="ECO:0000256" key="2">
    <source>
        <dbReference type="ARBA" id="ARBA00007379"/>
    </source>
</evidence>
<dbReference type="GO" id="GO:0051301">
    <property type="term" value="P:cell division"/>
    <property type="evidence" value="ECO:0007669"/>
    <property type="project" value="UniProtKB-KW"/>
</dbReference>
<keyword evidence="8 13" id="KW-0812">Transmembrane</keyword>
<dbReference type="EMBL" id="AP018738">
    <property type="protein sequence ID" value="BBE50157.1"/>
    <property type="molecule type" value="Genomic_DNA"/>
</dbReference>
<evidence type="ECO:0000256" key="7">
    <source>
        <dbReference type="ARBA" id="ARBA00022618"/>
    </source>
</evidence>
<comment type="similarity">
    <text evidence="2 12">Belongs to the ABC-4 integral membrane protein family. FtsX subfamily.</text>
</comment>
<dbReference type="Proteomes" id="UP000033070">
    <property type="component" value="Chromosome"/>
</dbReference>
<keyword evidence="9 13" id="KW-1133">Transmembrane helix</keyword>
<evidence type="ECO:0000259" key="15">
    <source>
        <dbReference type="Pfam" id="PF18075"/>
    </source>
</evidence>